<protein>
    <recommendedName>
        <fullName evidence="2">UPF0178 protein CEW83_18045</fullName>
    </recommendedName>
</protein>
<dbReference type="KEGG" id="acom:CEW83_18045"/>
<dbReference type="Proteomes" id="UP000244930">
    <property type="component" value="Chromosome"/>
</dbReference>
<organism evidence="3 4">
    <name type="scientific">Parazoarcus communis</name>
    <dbReference type="NCBI Taxonomy" id="41977"/>
    <lineage>
        <taxon>Bacteria</taxon>
        <taxon>Pseudomonadati</taxon>
        <taxon>Pseudomonadota</taxon>
        <taxon>Betaproteobacteria</taxon>
        <taxon>Rhodocyclales</taxon>
        <taxon>Zoogloeaceae</taxon>
        <taxon>Parazoarcus</taxon>
    </lineage>
</organism>
<sequence>MHIWVDADACPGVVKDILFRAAERTGQTLTLVANQYLRTPPSAHIAMVQVPSGFDEADKYIATHVQPADLVITADIPLAAEIVAKGARALSPRGELYGKDNIRELLDLRNFMDTLRSTGVDTGGPAAFGPSDRQAFANRLDRILRATPGKPAKPPA</sequence>
<proteinExistence type="inferred from homology"/>
<dbReference type="EMBL" id="CP022187">
    <property type="protein sequence ID" value="AWI76893.1"/>
    <property type="molecule type" value="Genomic_DNA"/>
</dbReference>
<dbReference type="NCBIfam" id="NF001095">
    <property type="entry name" value="PRK00124.1"/>
    <property type="match status" value="1"/>
</dbReference>
<gene>
    <name evidence="3" type="ORF">CEW83_18045</name>
</gene>
<dbReference type="PANTHER" id="PTHR35146:SF1">
    <property type="entry name" value="UPF0178 PROTEIN YAII"/>
    <property type="match status" value="1"/>
</dbReference>
<dbReference type="Pfam" id="PF02639">
    <property type="entry name" value="DUF188"/>
    <property type="match status" value="1"/>
</dbReference>
<dbReference type="CDD" id="cd18720">
    <property type="entry name" value="PIN_YqxD-like"/>
    <property type="match status" value="1"/>
</dbReference>
<dbReference type="HAMAP" id="MF_00489">
    <property type="entry name" value="UPF0178"/>
    <property type="match status" value="1"/>
</dbReference>
<dbReference type="PANTHER" id="PTHR35146">
    <property type="entry name" value="UPF0178 PROTEIN YAII"/>
    <property type="match status" value="1"/>
</dbReference>
<evidence type="ECO:0000313" key="4">
    <source>
        <dbReference type="Proteomes" id="UP000244930"/>
    </source>
</evidence>
<reference evidence="3 4" key="1">
    <citation type="submission" date="2017-06" db="EMBL/GenBank/DDBJ databases">
        <title>Azoarcus.</title>
        <authorList>
            <person name="Woo J.-H."/>
            <person name="Kim H.-S."/>
        </authorList>
    </citation>
    <scope>NUCLEOTIDE SEQUENCE [LARGE SCALE GENOMIC DNA]</scope>
    <source>
        <strain evidence="3 4">TSPY31</strain>
    </source>
</reference>
<dbReference type="RefSeq" id="WP_108950592.1">
    <property type="nucleotide sequence ID" value="NZ_CP022187.1"/>
</dbReference>
<evidence type="ECO:0000313" key="3">
    <source>
        <dbReference type="EMBL" id="AWI76893.1"/>
    </source>
</evidence>
<evidence type="ECO:0000256" key="2">
    <source>
        <dbReference type="HAMAP-Rule" id="MF_00489"/>
    </source>
</evidence>
<dbReference type="AlphaFoldDB" id="A0A2U8GUF7"/>
<name>A0A2U8GUF7_9RHOO</name>
<dbReference type="InterPro" id="IPR003791">
    <property type="entry name" value="UPF0178"/>
</dbReference>
<keyword evidence="4" id="KW-1185">Reference proteome</keyword>
<comment type="similarity">
    <text evidence="1 2">Belongs to the UPF0178 family.</text>
</comment>
<evidence type="ECO:0000256" key="1">
    <source>
        <dbReference type="ARBA" id="ARBA00008522"/>
    </source>
</evidence>
<accession>A0A2U8GUF7</accession>